<evidence type="ECO:0000313" key="17">
    <source>
        <dbReference type="EMBL" id="AQQ53598.1"/>
    </source>
</evidence>
<dbReference type="Pfam" id="PF00905">
    <property type="entry name" value="Transpeptidase"/>
    <property type="match status" value="1"/>
</dbReference>
<dbReference type="RefSeq" id="WP_077589495.1">
    <property type="nucleotide sequence ID" value="NZ_CP019640.1"/>
</dbReference>
<keyword evidence="15" id="KW-0472">Membrane</keyword>
<dbReference type="GO" id="GO:0008658">
    <property type="term" value="F:penicillin binding"/>
    <property type="evidence" value="ECO:0007669"/>
    <property type="project" value="InterPro"/>
</dbReference>
<dbReference type="Gene3D" id="3.40.710.10">
    <property type="entry name" value="DD-peptidase/beta-lactamase superfamily"/>
    <property type="match status" value="1"/>
</dbReference>
<dbReference type="Proteomes" id="UP000188184">
    <property type="component" value="Chromosome"/>
</dbReference>
<comment type="similarity">
    <text evidence="2">In the N-terminal section; belongs to the glycosyltransferase 51 family.</text>
</comment>
<keyword evidence="7" id="KW-0378">Hydrolase</keyword>
<keyword evidence="18" id="KW-1185">Reference proteome</keyword>
<dbReference type="InterPro" id="IPR013783">
    <property type="entry name" value="Ig-like_fold"/>
</dbReference>
<dbReference type="EMBL" id="CP019640">
    <property type="protein sequence ID" value="AQQ53598.1"/>
    <property type="molecule type" value="Genomic_DNA"/>
</dbReference>
<evidence type="ECO:0000256" key="5">
    <source>
        <dbReference type="ARBA" id="ARBA00022676"/>
    </source>
</evidence>
<evidence type="ECO:0000256" key="7">
    <source>
        <dbReference type="ARBA" id="ARBA00022801"/>
    </source>
</evidence>
<keyword evidence="4" id="KW-0645">Protease</keyword>
<dbReference type="GO" id="GO:0071555">
    <property type="term" value="P:cell wall organization"/>
    <property type="evidence" value="ECO:0007669"/>
    <property type="project" value="UniProtKB-KW"/>
</dbReference>
<keyword evidence="11" id="KW-0961">Cell wall biogenesis/degradation</keyword>
<dbReference type="Pfam" id="PF00041">
    <property type="entry name" value="fn3"/>
    <property type="match status" value="1"/>
</dbReference>
<protein>
    <submittedName>
        <fullName evidence="17">Penicillin-binding protein</fullName>
    </submittedName>
</protein>
<comment type="catalytic activity">
    <reaction evidence="12">
        <text>Preferential cleavage: (Ac)2-L-Lys-D-Ala-|-D-Ala. Also transpeptidation of peptidyl-alanyl moieties that are N-acyl substituents of D-alanine.</text>
        <dbReference type="EC" id="3.4.16.4"/>
    </reaction>
</comment>
<evidence type="ECO:0000256" key="9">
    <source>
        <dbReference type="ARBA" id="ARBA00022984"/>
    </source>
</evidence>
<dbReference type="Gene3D" id="2.60.40.10">
    <property type="entry name" value="Immunoglobulins"/>
    <property type="match status" value="1"/>
</dbReference>
<comment type="catalytic activity">
    <reaction evidence="13">
        <text>[GlcNAc-(1-&gt;4)-Mur2Ac(oyl-L-Ala-gamma-D-Glu-L-Lys-D-Ala-D-Ala)](n)-di-trans,octa-cis-undecaprenyl diphosphate + beta-D-GlcNAc-(1-&gt;4)-Mur2Ac(oyl-L-Ala-gamma-D-Glu-L-Lys-D-Ala-D-Ala)-di-trans,octa-cis-undecaprenyl diphosphate = [GlcNAc-(1-&gt;4)-Mur2Ac(oyl-L-Ala-gamma-D-Glu-L-Lys-D-Ala-D-Ala)](n+1)-di-trans,octa-cis-undecaprenyl diphosphate + di-trans,octa-cis-undecaprenyl diphosphate + H(+)</text>
        <dbReference type="Rhea" id="RHEA:23708"/>
        <dbReference type="Rhea" id="RHEA-COMP:9602"/>
        <dbReference type="Rhea" id="RHEA-COMP:9603"/>
        <dbReference type="ChEBI" id="CHEBI:15378"/>
        <dbReference type="ChEBI" id="CHEBI:58405"/>
        <dbReference type="ChEBI" id="CHEBI:60033"/>
        <dbReference type="ChEBI" id="CHEBI:78435"/>
        <dbReference type="EC" id="2.4.99.28"/>
    </reaction>
</comment>
<dbReference type="Gene3D" id="1.10.3810.10">
    <property type="entry name" value="Biosynthetic peptidoglycan transglycosylase-like"/>
    <property type="match status" value="1"/>
</dbReference>
<dbReference type="InterPro" id="IPR003961">
    <property type="entry name" value="FN3_dom"/>
</dbReference>
<evidence type="ECO:0000256" key="15">
    <source>
        <dbReference type="SAM" id="Phobius"/>
    </source>
</evidence>
<evidence type="ECO:0000256" key="8">
    <source>
        <dbReference type="ARBA" id="ARBA00022960"/>
    </source>
</evidence>
<feature type="compositionally biased region" description="Basic residues" evidence="14">
    <location>
        <begin position="21"/>
        <end position="32"/>
    </location>
</feature>
<dbReference type="GO" id="GO:0030288">
    <property type="term" value="C:outer membrane-bounded periplasmic space"/>
    <property type="evidence" value="ECO:0007669"/>
    <property type="project" value="TreeGrafter"/>
</dbReference>
<dbReference type="KEGG" id="pmar:B0X71_11280"/>
<dbReference type="NCBIfam" id="TIGR02074">
    <property type="entry name" value="PBP_1a_fam"/>
    <property type="match status" value="1"/>
</dbReference>
<evidence type="ECO:0000256" key="10">
    <source>
        <dbReference type="ARBA" id="ARBA00023268"/>
    </source>
</evidence>
<feature type="compositionally biased region" description="Basic and acidic residues" evidence="14">
    <location>
        <begin position="1"/>
        <end position="19"/>
    </location>
</feature>
<dbReference type="InterPro" id="IPR001460">
    <property type="entry name" value="PCN-bd_Tpept"/>
</dbReference>
<accession>A0A1Q2KZG9</accession>
<dbReference type="PANTHER" id="PTHR32282">
    <property type="entry name" value="BINDING PROTEIN TRANSPEPTIDASE, PUTATIVE-RELATED"/>
    <property type="match status" value="1"/>
</dbReference>
<evidence type="ECO:0000256" key="11">
    <source>
        <dbReference type="ARBA" id="ARBA00023316"/>
    </source>
</evidence>
<feature type="domain" description="Fibronectin type-III" evidence="16">
    <location>
        <begin position="714"/>
        <end position="798"/>
    </location>
</feature>
<gene>
    <name evidence="17" type="ORF">B0X71_11280</name>
</gene>
<evidence type="ECO:0000256" key="2">
    <source>
        <dbReference type="ARBA" id="ARBA00007739"/>
    </source>
</evidence>
<comment type="similarity">
    <text evidence="1">In the C-terminal section; belongs to the transpeptidase family.</text>
</comment>
<evidence type="ECO:0000256" key="1">
    <source>
        <dbReference type="ARBA" id="ARBA00007090"/>
    </source>
</evidence>
<proteinExistence type="inferred from homology"/>
<dbReference type="SUPFAM" id="SSF49265">
    <property type="entry name" value="Fibronectin type III"/>
    <property type="match status" value="1"/>
</dbReference>
<dbReference type="InterPro" id="IPR023346">
    <property type="entry name" value="Lysozyme-like_dom_sf"/>
</dbReference>
<feature type="region of interest" description="Disordered" evidence="14">
    <location>
        <begin position="1"/>
        <end position="33"/>
    </location>
</feature>
<keyword evidence="5" id="KW-0328">Glycosyltransferase</keyword>
<dbReference type="GO" id="GO:0009002">
    <property type="term" value="F:serine-type D-Ala-D-Ala carboxypeptidase activity"/>
    <property type="evidence" value="ECO:0007669"/>
    <property type="project" value="UniProtKB-EC"/>
</dbReference>
<feature type="transmembrane region" description="Helical" evidence="15">
    <location>
        <begin position="40"/>
        <end position="66"/>
    </location>
</feature>
<evidence type="ECO:0000256" key="12">
    <source>
        <dbReference type="ARBA" id="ARBA00034000"/>
    </source>
</evidence>
<evidence type="ECO:0000256" key="3">
    <source>
        <dbReference type="ARBA" id="ARBA00022645"/>
    </source>
</evidence>
<dbReference type="SMART" id="SM00060">
    <property type="entry name" value="FN3"/>
    <property type="match status" value="1"/>
</dbReference>
<dbReference type="InterPro" id="IPR036950">
    <property type="entry name" value="PBP_transglycosylase"/>
</dbReference>
<dbReference type="GO" id="GO:0006508">
    <property type="term" value="P:proteolysis"/>
    <property type="evidence" value="ECO:0007669"/>
    <property type="project" value="UniProtKB-KW"/>
</dbReference>
<name>A0A1Q2KZG9_9BACL</name>
<dbReference type="OrthoDB" id="9766909at2"/>
<keyword evidence="15" id="KW-0812">Transmembrane</keyword>
<keyword evidence="3" id="KW-0121">Carboxypeptidase</keyword>
<dbReference type="FunFam" id="1.10.3810.10:FF:000001">
    <property type="entry name" value="Penicillin-binding protein 1A"/>
    <property type="match status" value="1"/>
</dbReference>
<feature type="compositionally biased region" description="Low complexity" evidence="14">
    <location>
        <begin position="899"/>
        <end position="914"/>
    </location>
</feature>
<keyword evidence="15" id="KW-1133">Transmembrane helix</keyword>
<dbReference type="GO" id="GO:0009252">
    <property type="term" value="P:peptidoglycan biosynthetic process"/>
    <property type="evidence" value="ECO:0007669"/>
    <property type="project" value="UniProtKB-KW"/>
</dbReference>
<dbReference type="CDD" id="cd00063">
    <property type="entry name" value="FN3"/>
    <property type="match status" value="1"/>
</dbReference>
<keyword evidence="6" id="KW-0808">Transferase</keyword>
<feature type="compositionally biased region" description="Acidic residues" evidence="14">
    <location>
        <begin position="801"/>
        <end position="855"/>
    </location>
</feature>
<dbReference type="Pfam" id="PF00912">
    <property type="entry name" value="Transgly"/>
    <property type="match status" value="1"/>
</dbReference>
<dbReference type="InterPro" id="IPR050396">
    <property type="entry name" value="Glycosyltr_51/Transpeptidase"/>
</dbReference>
<dbReference type="InterPro" id="IPR012338">
    <property type="entry name" value="Beta-lactam/transpept-like"/>
</dbReference>
<dbReference type="SUPFAM" id="SSF53955">
    <property type="entry name" value="Lysozyme-like"/>
    <property type="match status" value="1"/>
</dbReference>
<dbReference type="InterPro" id="IPR001264">
    <property type="entry name" value="Glyco_trans_51"/>
</dbReference>
<keyword evidence="10" id="KW-0511">Multifunctional enzyme</keyword>
<dbReference type="SUPFAM" id="SSF56601">
    <property type="entry name" value="beta-lactamase/transpeptidase-like"/>
    <property type="match status" value="1"/>
</dbReference>
<evidence type="ECO:0000256" key="4">
    <source>
        <dbReference type="ARBA" id="ARBA00022670"/>
    </source>
</evidence>
<feature type="region of interest" description="Disordered" evidence="14">
    <location>
        <begin position="797"/>
        <end position="928"/>
    </location>
</feature>
<sequence length="928" mass="101134">MSDRPTSRGERRRAPDTRNRSGNRKNNRKGKKQPAGSIHWLRVLLLTILAIGTLLFVGGAGLFAFYASSAPELDEELLRDPITPVFLAADGETEIPYITAEIREYVEYENIPAVLENAILATEDNRFYSHFGIDPIRLGGAVIANITDGFGSEGASTITQQVIKNSILSGDKTLERKAQEAYLAYQLEQEYEKEDIFEMYFNKILMSGNIYGFGTASEYFFGKPVNELELHEAALLAGMPQSPNNYNPFKNPEEAEHRRNVVLSLMEQHDKITEAEKEAAQAIPVTESLLPEAERPQPPDGDYTAFMELVEDELESLDFDFSLNEGLIIHTTLEPDVQQTVNTVLESAIFFNEEVESALTVVDTDTGAIRAIGAAREYSGDVRVNYATSRDRVNGSTIKPLISYGPAIEYLDWSTGQTVVDEEITYTDSDQVIRNFDGDYLGEMTLREALYRSRNVPSVETLKAVGPERVSEFTQKLGLDFGNIYEAAALGAPDKKISTVEMAGAFAAFGNGGIYTDPHTITKIVTRDGTEHIVKPEPVEAMEESTAYMITDILRDVVNPNIQGATGATAAVSGVDIAGKTGTTNYSPAELEDYGLATSFAPDIWFAGYSPDYSISVWSGYPSRANGINTDLREERTLAQRLFSTVMTQISEGDEQERFEQPESVVELEVEVGSDPLRLASRYTPSSLRSNELFERGTEPSSVSRQYVPVEPSAPSNLQADVNEDAQSVTLDWAFNDDRDGVRFAVSVNGSALTTTESTEYTYSGLEPGTTYTFSVVAVKDGEESDPASVSVQIAAPIVEPEPEEPVEEEPPAEESETEEPVTEEPPTEEEPPAEEPETEEPPADEGENTEEPAEGETAPPAEGGDSGSGTDENAEGAGNDPASDEGEGNNAETQASQSSTGNSDDSADSNDTSETPADNSEENTENQ</sequence>
<reference evidence="17 18" key="1">
    <citation type="submission" date="2017-02" db="EMBL/GenBank/DDBJ databases">
        <title>The complete genomic sequence of a novel cold adapted crude oil-degrading bacterium Planococcus qaidamina Y42.</title>
        <authorList>
            <person name="Yang R."/>
        </authorList>
    </citation>
    <scope>NUCLEOTIDE SEQUENCE [LARGE SCALE GENOMIC DNA]</scope>
    <source>
        <strain evidence="17 18">Y42</strain>
    </source>
</reference>
<evidence type="ECO:0000256" key="13">
    <source>
        <dbReference type="ARBA" id="ARBA00049902"/>
    </source>
</evidence>
<organism evidence="17 18">
    <name type="scientific">Planococcus lenghuensis</name>
    <dbReference type="NCBI Taxonomy" id="2213202"/>
    <lineage>
        <taxon>Bacteria</taxon>
        <taxon>Bacillati</taxon>
        <taxon>Bacillota</taxon>
        <taxon>Bacilli</taxon>
        <taxon>Bacillales</taxon>
        <taxon>Caryophanaceae</taxon>
        <taxon>Planococcus</taxon>
    </lineage>
</organism>
<keyword evidence="8" id="KW-0133">Cell shape</keyword>
<dbReference type="PANTHER" id="PTHR32282:SF29">
    <property type="entry name" value="PENICILLIN-BINDING PROTEIN 1A"/>
    <property type="match status" value="1"/>
</dbReference>
<evidence type="ECO:0000313" key="18">
    <source>
        <dbReference type="Proteomes" id="UP000188184"/>
    </source>
</evidence>
<evidence type="ECO:0000256" key="14">
    <source>
        <dbReference type="SAM" id="MobiDB-lite"/>
    </source>
</evidence>
<dbReference type="PROSITE" id="PS50853">
    <property type="entry name" value="FN3"/>
    <property type="match status" value="1"/>
</dbReference>
<evidence type="ECO:0000259" key="16">
    <source>
        <dbReference type="PROSITE" id="PS50853"/>
    </source>
</evidence>
<evidence type="ECO:0000256" key="6">
    <source>
        <dbReference type="ARBA" id="ARBA00022679"/>
    </source>
</evidence>
<dbReference type="GO" id="GO:0008955">
    <property type="term" value="F:peptidoglycan glycosyltransferase activity"/>
    <property type="evidence" value="ECO:0007669"/>
    <property type="project" value="UniProtKB-EC"/>
</dbReference>
<dbReference type="InterPro" id="IPR036116">
    <property type="entry name" value="FN3_sf"/>
</dbReference>
<keyword evidence="9" id="KW-0573">Peptidoglycan synthesis</keyword>
<dbReference type="AlphaFoldDB" id="A0A1Q2KZG9"/>
<dbReference type="GO" id="GO:0008360">
    <property type="term" value="P:regulation of cell shape"/>
    <property type="evidence" value="ECO:0007669"/>
    <property type="project" value="UniProtKB-KW"/>
</dbReference>